<reference evidence="4 5" key="1">
    <citation type="submission" date="2019-07" db="EMBL/GenBank/DDBJ databases">
        <title>Microlunatus dokdonensis sp. nov. isolated from the rhizospheric soil of the wild plant Elymus tsukushiensis.</title>
        <authorList>
            <person name="Ghim S.-Y."/>
            <person name="Hwang Y.-J."/>
            <person name="Son J.-S."/>
            <person name="Shin J.-H."/>
        </authorList>
    </citation>
    <scope>NUCLEOTIDE SEQUENCE [LARGE SCALE GENOMIC DNA]</scope>
    <source>
        <strain evidence="4 5">KUDC0627</strain>
    </source>
</reference>
<dbReference type="Pfam" id="PF10708">
    <property type="entry name" value="DUF2510"/>
    <property type="match status" value="1"/>
</dbReference>
<evidence type="ECO:0000256" key="2">
    <source>
        <dbReference type="SAM" id="Phobius"/>
    </source>
</evidence>
<gene>
    <name evidence="4" type="ORF">FOE78_19390</name>
</gene>
<proteinExistence type="predicted"/>
<accession>A0A516Q2X8</accession>
<dbReference type="AlphaFoldDB" id="A0A516Q2X8"/>
<keyword evidence="2" id="KW-1133">Transmembrane helix</keyword>
<feature type="compositionally biased region" description="Low complexity" evidence="1">
    <location>
        <begin position="75"/>
        <end position="115"/>
    </location>
</feature>
<keyword evidence="5" id="KW-1185">Reference proteome</keyword>
<dbReference type="Proteomes" id="UP000319263">
    <property type="component" value="Chromosome"/>
</dbReference>
<keyword evidence="2" id="KW-0812">Transmembrane</keyword>
<feature type="region of interest" description="Disordered" evidence="1">
    <location>
        <begin position="69"/>
        <end position="147"/>
    </location>
</feature>
<protein>
    <submittedName>
        <fullName evidence="4">DUF2510 domain-containing protein</fullName>
    </submittedName>
</protein>
<evidence type="ECO:0000313" key="5">
    <source>
        <dbReference type="Proteomes" id="UP000319263"/>
    </source>
</evidence>
<feature type="compositionally biased region" description="Basic and acidic residues" evidence="1">
    <location>
        <begin position="120"/>
        <end position="136"/>
    </location>
</feature>
<dbReference type="InterPro" id="IPR018929">
    <property type="entry name" value="DUF2510"/>
</dbReference>
<organism evidence="4 5">
    <name type="scientific">Microlunatus elymi</name>
    <dbReference type="NCBI Taxonomy" id="2596828"/>
    <lineage>
        <taxon>Bacteria</taxon>
        <taxon>Bacillati</taxon>
        <taxon>Actinomycetota</taxon>
        <taxon>Actinomycetes</taxon>
        <taxon>Propionibacteriales</taxon>
        <taxon>Propionibacteriaceae</taxon>
        <taxon>Microlunatus</taxon>
    </lineage>
</organism>
<name>A0A516Q2X8_9ACTN</name>
<sequence length="299" mass="31347">MAEPGWYPDPSASPGRFRYWDGERWAAESVADPNRRRRIIVIGSVLALAVVIMGALVIIFRPDHNPVGTPPPVIASGPSRSSTAGSPTPGSRTTSTASDAASPTSAGSTPTAKPPVTRCPDGEPTRTVDHPSDGRVHGGALSFQPISGSGFGKPDVLDHFGWWYDEHGQQAKITDDDTGSVWPQWIAVGTVAIQPGFQTPQQAAELSTRCAISAGDYRGYTDSKTISSAKITIDGQDAWKTITEVSVAGRAMKGDQITVIVVNAGPPGSYSIFLGTAPIGDPDRTKIISTAVSGLRVDG</sequence>
<evidence type="ECO:0000259" key="3">
    <source>
        <dbReference type="Pfam" id="PF10708"/>
    </source>
</evidence>
<dbReference type="RefSeq" id="WP_143987739.1">
    <property type="nucleotide sequence ID" value="NZ_CP041692.1"/>
</dbReference>
<keyword evidence="2" id="KW-0472">Membrane</keyword>
<evidence type="ECO:0000313" key="4">
    <source>
        <dbReference type="EMBL" id="QDP97784.1"/>
    </source>
</evidence>
<dbReference type="KEGG" id="mik:FOE78_19390"/>
<feature type="domain" description="DUF2510" evidence="3">
    <location>
        <begin position="4"/>
        <end position="28"/>
    </location>
</feature>
<dbReference type="EMBL" id="CP041692">
    <property type="protein sequence ID" value="QDP97784.1"/>
    <property type="molecule type" value="Genomic_DNA"/>
</dbReference>
<evidence type="ECO:0000256" key="1">
    <source>
        <dbReference type="SAM" id="MobiDB-lite"/>
    </source>
</evidence>
<dbReference type="OrthoDB" id="5065474at2"/>
<feature type="transmembrane region" description="Helical" evidence="2">
    <location>
        <begin position="39"/>
        <end position="60"/>
    </location>
</feature>